<dbReference type="Pfam" id="PF01327">
    <property type="entry name" value="Pep_deformylase"/>
    <property type="match status" value="1"/>
</dbReference>
<comment type="function">
    <text evidence="6">Removes the formyl group from the N-terminal Met of newly synthesized proteins. Requires at least a dipeptide for an efficient rate of reaction. N-terminal L-methionine is a prerequisite for activity but the enzyme has broad specificity at other positions.</text>
</comment>
<dbReference type="CDD" id="cd00487">
    <property type="entry name" value="Pep_deformylase"/>
    <property type="match status" value="1"/>
</dbReference>
<proteinExistence type="inferred from homology"/>
<comment type="cofactor">
    <cofactor evidence="6">
        <name>Fe(2+)</name>
        <dbReference type="ChEBI" id="CHEBI:29033"/>
    </cofactor>
    <text evidence="6">Binds 1 Fe(2+) ion.</text>
</comment>
<evidence type="ECO:0000256" key="3">
    <source>
        <dbReference type="ARBA" id="ARBA00022801"/>
    </source>
</evidence>
<keyword evidence="3 6" id="KW-0378">Hydrolase</keyword>
<evidence type="ECO:0000256" key="1">
    <source>
        <dbReference type="ARBA" id="ARBA00010759"/>
    </source>
</evidence>
<dbReference type="Proteomes" id="UP000616114">
    <property type="component" value="Unassembled WGS sequence"/>
</dbReference>
<feature type="binding site" evidence="6">
    <location>
        <position position="127"/>
    </location>
    <ligand>
        <name>Fe cation</name>
        <dbReference type="ChEBI" id="CHEBI:24875"/>
    </ligand>
</feature>
<dbReference type="InterPro" id="IPR036821">
    <property type="entry name" value="Peptide_deformylase_sf"/>
</dbReference>
<name>A0A8J2XIC7_9MICO</name>
<dbReference type="GO" id="GO:0046872">
    <property type="term" value="F:metal ion binding"/>
    <property type="evidence" value="ECO:0007669"/>
    <property type="project" value="UniProtKB-KW"/>
</dbReference>
<protein>
    <recommendedName>
        <fullName evidence="6">Peptide deformylase</fullName>
        <shortName evidence="6">PDF</shortName>
        <ecNumber evidence="6">3.5.1.88</ecNumber>
    </recommendedName>
    <alternativeName>
        <fullName evidence="6">Polypeptide deformylase</fullName>
    </alternativeName>
</protein>
<dbReference type="InterPro" id="IPR023635">
    <property type="entry name" value="Peptide_deformylase"/>
</dbReference>
<feature type="active site" evidence="6">
    <location>
        <position position="170"/>
    </location>
</feature>
<keyword evidence="5 6" id="KW-0408">Iron</keyword>
<dbReference type="EMBL" id="BMFY01000001">
    <property type="protein sequence ID" value="GGA01760.1"/>
    <property type="molecule type" value="Genomic_DNA"/>
</dbReference>
<dbReference type="PIRSF" id="PIRSF004749">
    <property type="entry name" value="Pep_def"/>
    <property type="match status" value="1"/>
</dbReference>
<evidence type="ECO:0000256" key="2">
    <source>
        <dbReference type="ARBA" id="ARBA00022723"/>
    </source>
</evidence>
<comment type="similarity">
    <text evidence="1 6">Belongs to the polypeptide deformylase family.</text>
</comment>
<evidence type="ECO:0000256" key="5">
    <source>
        <dbReference type="ARBA" id="ARBA00023004"/>
    </source>
</evidence>
<feature type="binding site" evidence="6">
    <location>
        <position position="169"/>
    </location>
    <ligand>
        <name>Fe cation</name>
        <dbReference type="ChEBI" id="CHEBI:24875"/>
    </ligand>
</feature>
<organism evidence="7 8">
    <name type="scientific">Sediminivirga luteola</name>
    <dbReference type="NCBI Taxonomy" id="1774748"/>
    <lineage>
        <taxon>Bacteria</taxon>
        <taxon>Bacillati</taxon>
        <taxon>Actinomycetota</taxon>
        <taxon>Actinomycetes</taxon>
        <taxon>Micrococcales</taxon>
        <taxon>Brevibacteriaceae</taxon>
        <taxon>Sediminivirga</taxon>
    </lineage>
</organism>
<evidence type="ECO:0000256" key="6">
    <source>
        <dbReference type="HAMAP-Rule" id="MF_00163"/>
    </source>
</evidence>
<gene>
    <name evidence="7" type="primary">def1</name>
    <name evidence="6" type="synonym">def</name>
    <name evidence="7" type="ORF">GCM10011333_00260</name>
</gene>
<reference evidence="7" key="1">
    <citation type="journal article" date="2014" name="Int. J. Syst. Evol. Microbiol.">
        <title>Complete genome sequence of Corynebacterium casei LMG S-19264T (=DSM 44701T), isolated from a smear-ripened cheese.</title>
        <authorList>
            <consortium name="US DOE Joint Genome Institute (JGI-PGF)"/>
            <person name="Walter F."/>
            <person name="Albersmeier A."/>
            <person name="Kalinowski J."/>
            <person name="Ruckert C."/>
        </authorList>
    </citation>
    <scope>NUCLEOTIDE SEQUENCE</scope>
    <source>
        <strain evidence="7">CGMCC 1.12785</strain>
    </source>
</reference>
<reference evidence="7" key="2">
    <citation type="submission" date="2020-09" db="EMBL/GenBank/DDBJ databases">
        <authorList>
            <person name="Sun Q."/>
            <person name="Zhou Y."/>
        </authorList>
    </citation>
    <scope>NUCLEOTIDE SEQUENCE</scope>
    <source>
        <strain evidence="7">CGMCC 1.12785</strain>
    </source>
</reference>
<evidence type="ECO:0000313" key="8">
    <source>
        <dbReference type="Proteomes" id="UP000616114"/>
    </source>
</evidence>
<dbReference type="GO" id="GO:0006412">
    <property type="term" value="P:translation"/>
    <property type="evidence" value="ECO:0007669"/>
    <property type="project" value="UniProtKB-UniRule"/>
</dbReference>
<dbReference type="GO" id="GO:0042586">
    <property type="term" value="F:peptide deformylase activity"/>
    <property type="evidence" value="ECO:0007669"/>
    <property type="project" value="UniProtKB-UniRule"/>
</dbReference>
<comment type="caution">
    <text evidence="7">The sequence shown here is derived from an EMBL/GenBank/DDBJ whole genome shotgun (WGS) entry which is preliminary data.</text>
</comment>
<dbReference type="PRINTS" id="PR01576">
    <property type="entry name" value="PDEFORMYLASE"/>
</dbReference>
<dbReference type="SUPFAM" id="SSF56420">
    <property type="entry name" value="Peptide deformylase"/>
    <property type="match status" value="1"/>
</dbReference>
<comment type="catalytic activity">
    <reaction evidence="6">
        <text>N-terminal N-formyl-L-methionyl-[peptide] + H2O = N-terminal L-methionyl-[peptide] + formate</text>
        <dbReference type="Rhea" id="RHEA:24420"/>
        <dbReference type="Rhea" id="RHEA-COMP:10639"/>
        <dbReference type="Rhea" id="RHEA-COMP:10640"/>
        <dbReference type="ChEBI" id="CHEBI:15377"/>
        <dbReference type="ChEBI" id="CHEBI:15740"/>
        <dbReference type="ChEBI" id="CHEBI:49298"/>
        <dbReference type="ChEBI" id="CHEBI:64731"/>
        <dbReference type="EC" id="3.5.1.88"/>
    </reaction>
</comment>
<dbReference type="EC" id="3.5.1.88" evidence="6"/>
<sequence length="226" mass="24426">MSRHVYDQIHAALDDARQNEGILPLVPAGAPVLRERAERFDGQVDDDVLAELIQAMRETMRAAPGVGLAAPQVGIGVQLFVAEDPVPDHVPPEAQDARERSHLPFRVILNGEYEDIGDERVSFYEGCLSVPGYQAVVERSRQVRLTGADASGAAVDELMTGWPARIIAHETDHLHGILYLDRAEMRSLASDEAVAVLWNQATPDAAARALGFPLAQGTLAAPGQIL</sequence>
<keyword evidence="8" id="KW-1185">Reference proteome</keyword>
<evidence type="ECO:0000313" key="7">
    <source>
        <dbReference type="EMBL" id="GGA01760.1"/>
    </source>
</evidence>
<keyword evidence="4 6" id="KW-0648">Protein biosynthesis</keyword>
<dbReference type="PANTHER" id="PTHR10458:SF2">
    <property type="entry name" value="PEPTIDE DEFORMYLASE, MITOCHONDRIAL"/>
    <property type="match status" value="1"/>
</dbReference>
<dbReference type="AlphaFoldDB" id="A0A8J2XIC7"/>
<dbReference type="NCBIfam" id="NF001159">
    <property type="entry name" value="PRK00150.1-3"/>
    <property type="match status" value="1"/>
</dbReference>
<accession>A0A8J2XIC7</accession>
<dbReference type="FunFam" id="3.90.45.10:FF:000003">
    <property type="entry name" value="Peptide deformylase"/>
    <property type="match status" value="1"/>
</dbReference>
<evidence type="ECO:0000256" key="4">
    <source>
        <dbReference type="ARBA" id="ARBA00022917"/>
    </source>
</evidence>
<dbReference type="RefSeq" id="WP_188548900.1">
    <property type="nucleotide sequence ID" value="NZ_BMFY01000001.1"/>
</dbReference>
<dbReference type="Gene3D" id="3.90.45.10">
    <property type="entry name" value="Peptide deformylase"/>
    <property type="match status" value="1"/>
</dbReference>
<dbReference type="PANTHER" id="PTHR10458">
    <property type="entry name" value="PEPTIDE DEFORMYLASE"/>
    <property type="match status" value="1"/>
</dbReference>
<keyword evidence="2 6" id="KW-0479">Metal-binding</keyword>
<feature type="binding site" evidence="6">
    <location>
        <position position="173"/>
    </location>
    <ligand>
        <name>Fe cation</name>
        <dbReference type="ChEBI" id="CHEBI:24875"/>
    </ligand>
</feature>
<dbReference type="HAMAP" id="MF_00163">
    <property type="entry name" value="Pep_deformylase"/>
    <property type="match status" value="1"/>
</dbReference>